<dbReference type="EMBL" id="FTNI01000011">
    <property type="protein sequence ID" value="SIR61565.1"/>
    <property type="molecule type" value="Genomic_DNA"/>
</dbReference>
<organism evidence="1 2">
    <name type="scientific">Microbispora rosea</name>
    <dbReference type="NCBI Taxonomy" id="58117"/>
    <lineage>
        <taxon>Bacteria</taxon>
        <taxon>Bacillati</taxon>
        <taxon>Actinomycetota</taxon>
        <taxon>Actinomycetes</taxon>
        <taxon>Streptosporangiales</taxon>
        <taxon>Streptosporangiaceae</taxon>
        <taxon>Microbispora</taxon>
    </lineage>
</organism>
<proteinExistence type="predicted"/>
<dbReference type="AlphaFoldDB" id="A0A1N7CD95"/>
<keyword evidence="2" id="KW-1185">Reference proteome</keyword>
<sequence length="137" mass="15895">MTEREAADDAVMDGDRACAKVLKRIDEMNRLAGNDAATFHPWAEKILELRTLLLRRWRAAMEDLPDGMRFSMRKIWDDYEKANWAWSKMADGIGRFEWKTASAYLDMYAKYDDSAIKRANDLGFSSCNYTWPRPSGL</sequence>
<dbReference type="Proteomes" id="UP000186096">
    <property type="component" value="Unassembled WGS sequence"/>
</dbReference>
<evidence type="ECO:0000313" key="1">
    <source>
        <dbReference type="EMBL" id="SIR61565.1"/>
    </source>
</evidence>
<gene>
    <name evidence="1" type="ORF">SAMN05421833_111208</name>
</gene>
<protein>
    <submittedName>
        <fullName evidence="1">Uncharacterized protein</fullName>
    </submittedName>
</protein>
<name>A0A1N7CD95_9ACTN</name>
<accession>A0A1N7CD95</accession>
<evidence type="ECO:0000313" key="2">
    <source>
        <dbReference type="Proteomes" id="UP000186096"/>
    </source>
</evidence>
<reference evidence="2" key="1">
    <citation type="submission" date="2017-01" db="EMBL/GenBank/DDBJ databases">
        <authorList>
            <person name="Varghese N."/>
            <person name="Submissions S."/>
        </authorList>
    </citation>
    <scope>NUCLEOTIDE SEQUENCE [LARGE SCALE GENOMIC DNA]</scope>
    <source>
        <strain evidence="2">ATCC 12950</strain>
    </source>
</reference>